<evidence type="ECO:0000256" key="2">
    <source>
        <dbReference type="ARBA" id="ARBA00006374"/>
    </source>
</evidence>
<comment type="subcellular location">
    <subcellularLocation>
        <location evidence="1">Nucleus</location>
    </subcellularLocation>
</comment>
<evidence type="ECO:0000256" key="4">
    <source>
        <dbReference type="ARBA" id="ARBA00023242"/>
    </source>
</evidence>
<dbReference type="GO" id="GO:0006364">
    <property type="term" value="P:rRNA processing"/>
    <property type="evidence" value="ECO:0007669"/>
    <property type="project" value="UniProtKB-KW"/>
</dbReference>
<evidence type="ECO:0008006" key="8">
    <source>
        <dbReference type="Google" id="ProtNLM"/>
    </source>
</evidence>
<keyword evidence="3" id="KW-0698">rRNA processing</keyword>
<dbReference type="AlphaFoldDB" id="A0A2J6SD98"/>
<dbReference type="EMBL" id="KZ613937">
    <property type="protein sequence ID" value="PMD48740.1"/>
    <property type="molecule type" value="Genomic_DNA"/>
</dbReference>
<accession>A0A2J6SD98</accession>
<comment type="similarity">
    <text evidence="2">Belongs to the RRP1 family.</text>
</comment>
<evidence type="ECO:0000256" key="1">
    <source>
        <dbReference type="ARBA" id="ARBA00004123"/>
    </source>
</evidence>
<keyword evidence="4" id="KW-0539">Nucleus</keyword>
<dbReference type="PANTHER" id="PTHR13026:SF0">
    <property type="entry name" value="RIBOSOMAL RNA PROCESSING 1B"/>
    <property type="match status" value="1"/>
</dbReference>
<dbReference type="OrthoDB" id="2019504at2759"/>
<dbReference type="InterPro" id="IPR010301">
    <property type="entry name" value="RRP1"/>
</dbReference>
<reference evidence="6 7" key="1">
    <citation type="submission" date="2016-04" db="EMBL/GenBank/DDBJ databases">
        <title>A degradative enzymes factory behind the ericoid mycorrhizal symbiosis.</title>
        <authorList>
            <consortium name="DOE Joint Genome Institute"/>
            <person name="Martino E."/>
            <person name="Morin E."/>
            <person name="Grelet G."/>
            <person name="Kuo A."/>
            <person name="Kohler A."/>
            <person name="Daghino S."/>
            <person name="Barry K."/>
            <person name="Choi C."/>
            <person name="Cichocki N."/>
            <person name="Clum A."/>
            <person name="Copeland A."/>
            <person name="Hainaut M."/>
            <person name="Haridas S."/>
            <person name="Labutti K."/>
            <person name="Lindquist E."/>
            <person name="Lipzen A."/>
            <person name="Khouja H.-R."/>
            <person name="Murat C."/>
            <person name="Ohm R."/>
            <person name="Olson A."/>
            <person name="Spatafora J."/>
            <person name="Veneault-Fourrey C."/>
            <person name="Henrissat B."/>
            <person name="Grigoriev I."/>
            <person name="Martin F."/>
            <person name="Perotto S."/>
        </authorList>
    </citation>
    <scope>NUCLEOTIDE SEQUENCE [LARGE SCALE GENOMIC DNA]</scope>
    <source>
        <strain evidence="6 7">F</strain>
    </source>
</reference>
<dbReference type="GO" id="GO:0030688">
    <property type="term" value="C:preribosome, small subunit precursor"/>
    <property type="evidence" value="ECO:0007669"/>
    <property type="project" value="InterPro"/>
</dbReference>
<proteinExistence type="inferred from homology"/>
<organism evidence="6 7">
    <name type="scientific">Hyaloscypha variabilis (strain UAMH 11265 / GT02V1 / F)</name>
    <name type="common">Meliniomyces variabilis</name>
    <dbReference type="NCBI Taxonomy" id="1149755"/>
    <lineage>
        <taxon>Eukaryota</taxon>
        <taxon>Fungi</taxon>
        <taxon>Dikarya</taxon>
        <taxon>Ascomycota</taxon>
        <taxon>Pezizomycotina</taxon>
        <taxon>Leotiomycetes</taxon>
        <taxon>Helotiales</taxon>
        <taxon>Hyaloscyphaceae</taxon>
        <taxon>Hyaloscypha</taxon>
        <taxon>Hyaloscypha variabilis</taxon>
    </lineage>
</organism>
<dbReference type="Proteomes" id="UP000235786">
    <property type="component" value="Unassembled WGS sequence"/>
</dbReference>
<feature type="region of interest" description="Disordered" evidence="5">
    <location>
        <begin position="197"/>
        <end position="235"/>
    </location>
</feature>
<dbReference type="STRING" id="1149755.A0A2J6SD98"/>
<protein>
    <recommendedName>
        <fullName evidence="8">Nucleolar protein-like protein NOP52 variant</fullName>
    </recommendedName>
</protein>
<gene>
    <name evidence="6" type="ORF">L207DRAFT_560339</name>
</gene>
<dbReference type="PANTHER" id="PTHR13026">
    <property type="entry name" value="NNP-1 PROTEIN NOVEL NUCLEAR PROTEIN 1 NOP52"/>
    <property type="match status" value="1"/>
</dbReference>
<keyword evidence="7" id="KW-1185">Reference proteome</keyword>
<dbReference type="GO" id="GO:0005634">
    <property type="term" value="C:nucleus"/>
    <property type="evidence" value="ECO:0007669"/>
    <property type="project" value="UniProtKB-SubCell"/>
</dbReference>
<evidence type="ECO:0000313" key="7">
    <source>
        <dbReference type="Proteomes" id="UP000235786"/>
    </source>
</evidence>
<evidence type="ECO:0000256" key="5">
    <source>
        <dbReference type="SAM" id="MobiDB-lite"/>
    </source>
</evidence>
<feature type="compositionally biased region" description="Basic and acidic residues" evidence="5">
    <location>
        <begin position="207"/>
        <end position="228"/>
    </location>
</feature>
<dbReference type="Pfam" id="PF05997">
    <property type="entry name" value="Nop52"/>
    <property type="match status" value="1"/>
</dbReference>
<evidence type="ECO:0000256" key="3">
    <source>
        <dbReference type="ARBA" id="ARBA00022552"/>
    </source>
</evidence>
<name>A0A2J6SD98_HYAVF</name>
<evidence type="ECO:0000313" key="6">
    <source>
        <dbReference type="EMBL" id="PMD48740.1"/>
    </source>
</evidence>
<sequence length="235" mass="27156">MATDIQQTPFVKQLAANDRPTRDKALESLKTFLSGRRELPALELLKLWKGLFYCLWMSDRPIPQQNLCTSLASLISILPSETVIPFLRAFWQTMQREWTNIDVLRMEKFLLLVRRYVGASFEQLKKGGWQEDEVREMKELWGEVPLNVEDLRIPNGIRFHVLDLWIDELEKVGVLEEGNERLLESLLEPVRNLTKDSPTKAVRKKAKEALGDERLPGNEKVEEGKVEDGWGGIQD</sequence>